<dbReference type="Proteomes" id="UP000250358">
    <property type="component" value="Unassembled WGS sequence"/>
</dbReference>
<dbReference type="EMBL" id="UAQM01000006">
    <property type="protein sequence ID" value="SPU43874.1"/>
    <property type="molecule type" value="Genomic_DNA"/>
</dbReference>
<feature type="region of interest" description="Disordered" evidence="1">
    <location>
        <begin position="43"/>
        <end position="102"/>
    </location>
</feature>
<sequence>MTGAREGRIAASQAWLDALAIQTPPGINEAEPLQMLTDRTPVRRSEAVDHDPVAVEEKGDGPVGAAVARGRHIGASPPGMDVPAQGGDDEPERHDGGASDETEGAKALFALPADHDMIMDLDVENPGGLDDPRVISMSAREGVGSPEG</sequence>
<dbReference type="AlphaFoldDB" id="A0A2X1AZ68"/>
<evidence type="ECO:0000313" key="2">
    <source>
        <dbReference type="EMBL" id="SPU43874.1"/>
    </source>
</evidence>
<feature type="region of interest" description="Disordered" evidence="1">
    <location>
        <begin position="120"/>
        <end position="148"/>
    </location>
</feature>
<feature type="compositionally biased region" description="Basic and acidic residues" evidence="1">
    <location>
        <begin position="43"/>
        <end position="60"/>
    </location>
</feature>
<name>A0A2X1AZ68_BREDI</name>
<organism evidence="2 3">
    <name type="scientific">Brevundimonas diminuta</name>
    <name type="common">Pseudomonas diminuta</name>
    <dbReference type="NCBI Taxonomy" id="293"/>
    <lineage>
        <taxon>Bacteria</taxon>
        <taxon>Pseudomonadati</taxon>
        <taxon>Pseudomonadota</taxon>
        <taxon>Alphaproteobacteria</taxon>
        <taxon>Caulobacterales</taxon>
        <taxon>Caulobacteraceae</taxon>
        <taxon>Brevundimonas</taxon>
    </lineage>
</organism>
<reference evidence="2 3" key="1">
    <citation type="submission" date="2018-06" db="EMBL/GenBank/DDBJ databases">
        <authorList>
            <consortium name="Pathogen Informatics"/>
            <person name="Doyle S."/>
        </authorList>
    </citation>
    <scope>NUCLEOTIDE SEQUENCE [LARGE SCALE GENOMIC DNA]</scope>
    <source>
        <strain evidence="2 3">NCTC11165</strain>
    </source>
</reference>
<protein>
    <submittedName>
        <fullName evidence="2">Uncharacterized protein</fullName>
    </submittedName>
</protein>
<proteinExistence type="predicted"/>
<evidence type="ECO:0000313" key="3">
    <source>
        <dbReference type="Proteomes" id="UP000250358"/>
    </source>
</evidence>
<accession>A0A2X1AZ68</accession>
<gene>
    <name evidence="2" type="ORF">NCTC11165_01267</name>
</gene>
<evidence type="ECO:0000256" key="1">
    <source>
        <dbReference type="SAM" id="MobiDB-lite"/>
    </source>
</evidence>